<dbReference type="GO" id="GO:0046872">
    <property type="term" value="F:metal ion binding"/>
    <property type="evidence" value="ECO:0007669"/>
    <property type="project" value="UniProtKB-KW"/>
</dbReference>
<evidence type="ECO:0000256" key="2">
    <source>
        <dbReference type="ARBA" id="ARBA00022723"/>
    </source>
</evidence>
<feature type="domain" description="Metallo-beta-lactamase" evidence="5">
    <location>
        <begin position="59"/>
        <end position="156"/>
    </location>
</feature>
<dbReference type="CDD" id="cd16277">
    <property type="entry name" value="metallo-hydrolase-like_MBL-fold"/>
    <property type="match status" value="1"/>
</dbReference>
<feature type="non-terminal residue" evidence="6">
    <location>
        <position position="188"/>
    </location>
</feature>
<dbReference type="PANTHER" id="PTHR42978:SF6">
    <property type="entry name" value="QUORUM-QUENCHING LACTONASE YTNP-RELATED"/>
    <property type="match status" value="1"/>
</dbReference>
<evidence type="ECO:0000313" key="6">
    <source>
        <dbReference type="EMBL" id="SVC13257.1"/>
    </source>
</evidence>
<protein>
    <recommendedName>
        <fullName evidence="5">Metallo-beta-lactamase domain-containing protein</fullName>
    </recommendedName>
</protein>
<dbReference type="InterPro" id="IPR036866">
    <property type="entry name" value="RibonucZ/Hydroxyglut_hydro"/>
</dbReference>
<keyword evidence="2" id="KW-0479">Metal-binding</keyword>
<name>A0A382JQG0_9ZZZZ</name>
<keyword evidence="3" id="KW-0378">Hydrolase</keyword>
<gene>
    <name evidence="6" type="ORF">METZ01_LOCUS266111</name>
</gene>
<reference evidence="6" key="1">
    <citation type="submission" date="2018-05" db="EMBL/GenBank/DDBJ databases">
        <authorList>
            <person name="Lanie J.A."/>
            <person name="Ng W.-L."/>
            <person name="Kazmierczak K.M."/>
            <person name="Andrzejewski T.M."/>
            <person name="Davidsen T.M."/>
            <person name="Wayne K.J."/>
            <person name="Tettelin H."/>
            <person name="Glass J.I."/>
            <person name="Rusch D."/>
            <person name="Podicherti R."/>
            <person name="Tsui H.-C.T."/>
            <person name="Winkler M.E."/>
        </authorList>
    </citation>
    <scope>NUCLEOTIDE SEQUENCE</scope>
</reference>
<evidence type="ECO:0000256" key="1">
    <source>
        <dbReference type="ARBA" id="ARBA00007749"/>
    </source>
</evidence>
<proteinExistence type="inferred from homology"/>
<dbReference type="InterPro" id="IPR001279">
    <property type="entry name" value="Metallo-B-lactamas"/>
</dbReference>
<dbReference type="GO" id="GO:0016787">
    <property type="term" value="F:hydrolase activity"/>
    <property type="evidence" value="ECO:0007669"/>
    <property type="project" value="UniProtKB-KW"/>
</dbReference>
<accession>A0A382JQG0</accession>
<organism evidence="6">
    <name type="scientific">marine metagenome</name>
    <dbReference type="NCBI Taxonomy" id="408172"/>
    <lineage>
        <taxon>unclassified sequences</taxon>
        <taxon>metagenomes</taxon>
        <taxon>ecological metagenomes</taxon>
    </lineage>
</organism>
<keyword evidence="4" id="KW-0862">Zinc</keyword>
<evidence type="ECO:0000256" key="4">
    <source>
        <dbReference type="ARBA" id="ARBA00022833"/>
    </source>
</evidence>
<dbReference type="SUPFAM" id="SSF56281">
    <property type="entry name" value="Metallo-hydrolase/oxidoreductase"/>
    <property type="match status" value="1"/>
</dbReference>
<comment type="similarity">
    <text evidence="1">Belongs to the metallo-beta-lactamase superfamily.</text>
</comment>
<evidence type="ECO:0000256" key="3">
    <source>
        <dbReference type="ARBA" id="ARBA00022801"/>
    </source>
</evidence>
<dbReference type="AlphaFoldDB" id="A0A382JQG0"/>
<evidence type="ECO:0000259" key="5">
    <source>
        <dbReference type="Pfam" id="PF00753"/>
    </source>
</evidence>
<dbReference type="InterPro" id="IPR051013">
    <property type="entry name" value="MBL_superfamily_lactonases"/>
</dbReference>
<dbReference type="Gene3D" id="3.60.15.10">
    <property type="entry name" value="Ribonuclease Z/Hydroxyacylglutathione hydrolase-like"/>
    <property type="match status" value="1"/>
</dbReference>
<sequence length="188" mass="21929">MQYPGPFDIQRVLESQWDAVDPAFLFKDVSLEDFRRTRTVTDPRFSAVENGLLRVSFQSFVVRTPQGTLLVDTCVGNHKERLMLPEWHQQEFPYLDRLRKTGLTPADIDFVCCTHLHGDHVGWNTRLENDRWVPTFPKAKYLFADTEIAYWSQLHEVEPDNMYRQVWDDSVLPVLLSGQAERVDSDAE</sequence>
<dbReference type="EMBL" id="UINC01075256">
    <property type="protein sequence ID" value="SVC13257.1"/>
    <property type="molecule type" value="Genomic_DNA"/>
</dbReference>
<dbReference type="Pfam" id="PF00753">
    <property type="entry name" value="Lactamase_B"/>
    <property type="match status" value="1"/>
</dbReference>
<dbReference type="PANTHER" id="PTHR42978">
    <property type="entry name" value="QUORUM-QUENCHING LACTONASE YTNP-RELATED-RELATED"/>
    <property type="match status" value="1"/>
</dbReference>